<name>A0A4Q0AI79_9BACT</name>
<protein>
    <recommendedName>
        <fullName evidence="3">Thymidylate synthase complementing protein</fullName>
    </recommendedName>
</protein>
<keyword evidence="2" id="KW-1185">Reference proteome</keyword>
<proteinExistence type="predicted"/>
<dbReference type="SUPFAM" id="SSF69796">
    <property type="entry name" value="Thymidylate synthase-complementing protein Thy1"/>
    <property type="match status" value="1"/>
</dbReference>
<reference evidence="1" key="1">
    <citation type="submission" date="2019-01" db="EMBL/GenBank/DDBJ databases">
        <title>Genomic signatures and co-occurrence patterns of the ultra-small Saccharimodia (Patescibacteria phylum) suggest a symbiotic lifestyle.</title>
        <authorList>
            <person name="Lemos L."/>
            <person name="Medeiros J."/>
            <person name="Andreote F."/>
            <person name="Fernandes G."/>
            <person name="Varani A."/>
            <person name="Oliveira G."/>
            <person name="Pylro V."/>
        </authorList>
    </citation>
    <scope>NUCLEOTIDE SEQUENCE [LARGE SCALE GENOMIC DNA]</scope>
    <source>
        <strain evidence="1">AMD02</strain>
    </source>
</reference>
<dbReference type="GO" id="GO:0050797">
    <property type="term" value="F:thymidylate synthase (FAD) activity"/>
    <property type="evidence" value="ECO:0007669"/>
    <property type="project" value="InterPro"/>
</dbReference>
<comment type="caution">
    <text evidence="1">The sequence shown here is derived from an EMBL/GenBank/DDBJ whole genome shotgun (WGS) entry which is preliminary data.</text>
</comment>
<dbReference type="Proteomes" id="UP000289257">
    <property type="component" value="Unassembled WGS sequence"/>
</dbReference>
<dbReference type="InterPro" id="IPR036098">
    <property type="entry name" value="Thymidylate_synthase_ThyX_sf"/>
</dbReference>
<evidence type="ECO:0000313" key="2">
    <source>
        <dbReference type="Proteomes" id="UP000289257"/>
    </source>
</evidence>
<sequence>MAFLAQIKADSISPDGIRLTTFEATYPRIVHSEMMTHRVFSRNSASTRAIPIATQLYNLLTNPFIPEKFGVNQPGMQAYNHLSGLKHDQAVKVWLRGRDRAVTTVLELILGPERAESVLEYESSREYVSGDILLRDFNKIRSLLPKSTDTVDLADTDLLNVHKQLAGRGLEAYMWHTIVLTGTEFDNFYALRDHPEAQSEIATIARLLSQVHKDSAPKQVQYGEWHLPYVDTDEFNNVDDGIRSSSARAAAASYGRQNIKNPEKEFERYDSLRSGGHMSPLEHQATPFERREWDYIDMQRLFSLEQSKRGVISKLVAREKIAASKYSGNFKGWRQHRKFVPSEHNFGKLRAV</sequence>
<dbReference type="GO" id="GO:0006231">
    <property type="term" value="P:dTMP biosynthetic process"/>
    <property type="evidence" value="ECO:0007669"/>
    <property type="project" value="InterPro"/>
</dbReference>
<accession>A0A4Q0AI79</accession>
<dbReference type="GO" id="GO:0050660">
    <property type="term" value="F:flavin adenine dinucleotide binding"/>
    <property type="evidence" value="ECO:0007669"/>
    <property type="project" value="InterPro"/>
</dbReference>
<organism evidence="1 2">
    <name type="scientific">Candidatus Microsaccharimonas sossegonensis</name>
    <dbReference type="NCBI Taxonomy" id="2506948"/>
    <lineage>
        <taxon>Bacteria</taxon>
        <taxon>Candidatus Saccharimonadota</taxon>
        <taxon>Candidatus Saccharimonadia</taxon>
        <taxon>Candidatus Saccharimonadales</taxon>
        <taxon>Candidatus Saccharimonadaceae</taxon>
        <taxon>Candidatus Microsaccharimonas</taxon>
    </lineage>
</organism>
<dbReference type="AlphaFoldDB" id="A0A4Q0AI79"/>
<evidence type="ECO:0008006" key="3">
    <source>
        <dbReference type="Google" id="ProtNLM"/>
    </source>
</evidence>
<dbReference type="Gene3D" id="3.30.1360.170">
    <property type="match status" value="1"/>
</dbReference>
<evidence type="ECO:0000313" key="1">
    <source>
        <dbReference type="EMBL" id="RWZ78709.1"/>
    </source>
</evidence>
<dbReference type="EMBL" id="SCKX01000001">
    <property type="protein sequence ID" value="RWZ78709.1"/>
    <property type="molecule type" value="Genomic_DNA"/>
</dbReference>
<gene>
    <name evidence="1" type="ORF">EOT05_03095</name>
</gene>